<dbReference type="Proteomes" id="UP001321473">
    <property type="component" value="Unassembled WGS sequence"/>
</dbReference>
<accession>A0AAQ4DVG6</accession>
<evidence type="ECO:0000313" key="1">
    <source>
        <dbReference type="EMBL" id="KAK8766456.1"/>
    </source>
</evidence>
<keyword evidence="2" id="KW-1185">Reference proteome</keyword>
<name>A0AAQ4DVG6_AMBAM</name>
<organism evidence="1 2">
    <name type="scientific">Amblyomma americanum</name>
    <name type="common">Lone star tick</name>
    <dbReference type="NCBI Taxonomy" id="6943"/>
    <lineage>
        <taxon>Eukaryota</taxon>
        <taxon>Metazoa</taxon>
        <taxon>Ecdysozoa</taxon>
        <taxon>Arthropoda</taxon>
        <taxon>Chelicerata</taxon>
        <taxon>Arachnida</taxon>
        <taxon>Acari</taxon>
        <taxon>Parasitiformes</taxon>
        <taxon>Ixodida</taxon>
        <taxon>Ixodoidea</taxon>
        <taxon>Ixodidae</taxon>
        <taxon>Amblyomminae</taxon>
        <taxon>Amblyomma</taxon>
    </lineage>
</organism>
<gene>
    <name evidence="1" type="ORF">V5799_006764</name>
</gene>
<proteinExistence type="predicted"/>
<comment type="caution">
    <text evidence="1">The sequence shown here is derived from an EMBL/GenBank/DDBJ whole genome shotgun (WGS) entry which is preliminary data.</text>
</comment>
<dbReference type="AlphaFoldDB" id="A0AAQ4DVG6"/>
<reference evidence="1 2" key="1">
    <citation type="journal article" date="2023" name="Arcadia Sci">
        <title>De novo assembly of a long-read Amblyomma americanum tick genome.</title>
        <authorList>
            <person name="Chou S."/>
            <person name="Poskanzer K.E."/>
            <person name="Rollins M."/>
            <person name="Thuy-Boun P.S."/>
        </authorList>
    </citation>
    <scope>NUCLEOTIDE SEQUENCE [LARGE SCALE GENOMIC DNA]</scope>
    <source>
        <strain evidence="1">F_SG_1</strain>
        <tissue evidence="1">Salivary glands</tissue>
    </source>
</reference>
<sequence>MTIKFPDIKQASPLRAARAVATCGLKTCSTSFTFSRSKLLGLSALDVKPYPGFIIEMTPLYVNLSILK</sequence>
<evidence type="ECO:0000313" key="2">
    <source>
        <dbReference type="Proteomes" id="UP001321473"/>
    </source>
</evidence>
<protein>
    <submittedName>
        <fullName evidence="1">Uncharacterized protein</fullName>
    </submittedName>
</protein>
<dbReference type="EMBL" id="JARKHS020026321">
    <property type="protein sequence ID" value="KAK8766456.1"/>
    <property type="molecule type" value="Genomic_DNA"/>
</dbReference>